<organism evidence="1">
    <name type="scientific">marine sediment metagenome</name>
    <dbReference type="NCBI Taxonomy" id="412755"/>
    <lineage>
        <taxon>unclassified sequences</taxon>
        <taxon>metagenomes</taxon>
        <taxon>ecological metagenomes</taxon>
    </lineage>
</organism>
<evidence type="ECO:0008006" key="2">
    <source>
        <dbReference type="Google" id="ProtNLM"/>
    </source>
</evidence>
<evidence type="ECO:0000313" key="1">
    <source>
        <dbReference type="EMBL" id="GAG22338.1"/>
    </source>
</evidence>
<sequence>MSVPKKIKWPLIAAGVAVFLLLIIMLVGGVGSNDDQNWQLMQSIGGEVTVIDRPGWYLKNFATVWTYPRSVQTHFSASVEEGGAKDASIRVTFNDGGVAKISTMIRFQTPIKLELRRKAHRDFSGSVKNMSNSIRAHLINCCKATAPLMSASENQSARKAEFTQLVHKQLSAGLFEMRKIEKQLKDRTDEKGNPITVFATEIVLDKKGKPIIAQISPLEEY</sequence>
<proteinExistence type="predicted"/>
<protein>
    <recommendedName>
        <fullName evidence="2">Band 7 domain-containing protein</fullName>
    </recommendedName>
</protein>
<name>X0WCN0_9ZZZZ</name>
<comment type="caution">
    <text evidence="1">The sequence shown here is derived from an EMBL/GenBank/DDBJ whole genome shotgun (WGS) entry which is preliminary data.</text>
</comment>
<gene>
    <name evidence="1" type="ORF">S01H1_60656</name>
</gene>
<reference evidence="1" key="1">
    <citation type="journal article" date="2014" name="Front. Microbiol.">
        <title>High frequency of phylogenetically diverse reductive dehalogenase-homologous genes in deep subseafloor sedimentary metagenomes.</title>
        <authorList>
            <person name="Kawai M."/>
            <person name="Futagami T."/>
            <person name="Toyoda A."/>
            <person name="Takaki Y."/>
            <person name="Nishi S."/>
            <person name="Hori S."/>
            <person name="Arai W."/>
            <person name="Tsubouchi T."/>
            <person name="Morono Y."/>
            <person name="Uchiyama I."/>
            <person name="Ito T."/>
            <person name="Fujiyama A."/>
            <person name="Inagaki F."/>
            <person name="Takami H."/>
        </authorList>
    </citation>
    <scope>NUCLEOTIDE SEQUENCE</scope>
    <source>
        <strain evidence="1">Expedition CK06-06</strain>
    </source>
</reference>
<feature type="non-terminal residue" evidence="1">
    <location>
        <position position="221"/>
    </location>
</feature>
<accession>X0WCN0</accession>
<dbReference type="EMBL" id="BARS01039736">
    <property type="protein sequence ID" value="GAG22338.1"/>
    <property type="molecule type" value="Genomic_DNA"/>
</dbReference>
<dbReference type="AlphaFoldDB" id="X0WCN0"/>